<dbReference type="PANTHER" id="PTHR30543:SF21">
    <property type="entry name" value="NAD(P)H-DEPENDENT FMN REDUCTASE LOT6"/>
    <property type="match status" value="1"/>
</dbReference>
<dbReference type="GO" id="GO:0010181">
    <property type="term" value="F:FMN binding"/>
    <property type="evidence" value="ECO:0007669"/>
    <property type="project" value="TreeGrafter"/>
</dbReference>
<dbReference type="GO" id="GO:0005829">
    <property type="term" value="C:cytosol"/>
    <property type="evidence" value="ECO:0007669"/>
    <property type="project" value="TreeGrafter"/>
</dbReference>
<dbReference type="Gene3D" id="3.40.50.360">
    <property type="match status" value="1"/>
</dbReference>
<dbReference type="GO" id="GO:0016491">
    <property type="term" value="F:oxidoreductase activity"/>
    <property type="evidence" value="ECO:0007669"/>
    <property type="project" value="InterPro"/>
</dbReference>
<name>A0A1E7JNX7_9ACTN</name>
<dbReference type="Proteomes" id="UP000176087">
    <property type="component" value="Unassembled WGS sequence"/>
</dbReference>
<dbReference type="InterPro" id="IPR005025">
    <property type="entry name" value="FMN_Rdtase-like_dom"/>
</dbReference>
<proteinExistence type="predicted"/>
<protein>
    <submittedName>
        <fullName evidence="2">NADPH-dependent FMN reductase</fullName>
    </submittedName>
</protein>
<dbReference type="Pfam" id="PF03358">
    <property type="entry name" value="FMN_red"/>
    <property type="match status" value="1"/>
</dbReference>
<gene>
    <name evidence="2" type="ORF">AN215_09955</name>
</gene>
<dbReference type="PATRIC" id="fig|933944.5.peg.324"/>
<dbReference type="InterPro" id="IPR050712">
    <property type="entry name" value="NAD(P)H-dep_reductase"/>
</dbReference>
<accession>A0A1E7JNX7</accession>
<organism evidence="2 3">
    <name type="scientific">Streptomyces abyssalis</name>
    <dbReference type="NCBI Taxonomy" id="933944"/>
    <lineage>
        <taxon>Bacteria</taxon>
        <taxon>Bacillati</taxon>
        <taxon>Actinomycetota</taxon>
        <taxon>Actinomycetes</taxon>
        <taxon>Kitasatosporales</taxon>
        <taxon>Streptomycetaceae</taxon>
        <taxon>Streptomyces</taxon>
    </lineage>
</organism>
<dbReference type="STRING" id="933944.AN215_09955"/>
<comment type="caution">
    <text evidence="2">The sequence shown here is derived from an EMBL/GenBank/DDBJ whole genome shotgun (WGS) entry which is preliminary data.</text>
</comment>
<evidence type="ECO:0000259" key="1">
    <source>
        <dbReference type="Pfam" id="PF03358"/>
    </source>
</evidence>
<feature type="domain" description="NADPH-dependent FMN reductase-like" evidence="1">
    <location>
        <begin position="13"/>
        <end position="161"/>
    </location>
</feature>
<evidence type="ECO:0000313" key="2">
    <source>
        <dbReference type="EMBL" id="OEU89953.1"/>
    </source>
</evidence>
<dbReference type="InterPro" id="IPR029039">
    <property type="entry name" value="Flavoprotein-like_sf"/>
</dbReference>
<dbReference type="SUPFAM" id="SSF52218">
    <property type="entry name" value="Flavoproteins"/>
    <property type="match status" value="1"/>
</dbReference>
<evidence type="ECO:0000313" key="3">
    <source>
        <dbReference type="Proteomes" id="UP000176087"/>
    </source>
</evidence>
<sequence length="206" mass="22719">MTGTAPGRPDLLRLAVIIGSVREGRFGPVVSEWFAQEARNHGAYDVDVIDLAEAEHELPVAFPEFDKPLPPAVKAVHSALSRRLEAADAFVVVTPEYNHSFPAPLKNTIDWFHAEWQAKPAGFVSYGGMAGGQRAVEHLRQVFAELHAVTVRDTLSFHMAWERFDESGRPRDEGSTAAAEGMLRQLEWWGSALREARAKSPYGSAV</sequence>
<dbReference type="EMBL" id="LJGT01000038">
    <property type="protein sequence ID" value="OEU89953.1"/>
    <property type="molecule type" value="Genomic_DNA"/>
</dbReference>
<keyword evidence="3" id="KW-1185">Reference proteome</keyword>
<dbReference type="PANTHER" id="PTHR30543">
    <property type="entry name" value="CHROMATE REDUCTASE"/>
    <property type="match status" value="1"/>
</dbReference>
<reference evidence="2 3" key="1">
    <citation type="journal article" date="2016" name="Front. Microbiol.">
        <title>Comparative Genomics Analysis of Streptomyces Species Reveals Their Adaptation to the Marine Environment and Their Diversity at the Genomic Level.</title>
        <authorList>
            <person name="Tian X."/>
            <person name="Zhang Z."/>
            <person name="Yang T."/>
            <person name="Chen M."/>
            <person name="Li J."/>
            <person name="Chen F."/>
            <person name="Yang J."/>
            <person name="Li W."/>
            <person name="Zhang B."/>
            <person name="Zhang Z."/>
            <person name="Wu J."/>
            <person name="Zhang C."/>
            <person name="Long L."/>
            <person name="Xiao J."/>
        </authorList>
    </citation>
    <scope>NUCLEOTIDE SEQUENCE [LARGE SCALE GENOMIC DNA]</scope>
    <source>
        <strain evidence="2 3">SCSIO 10390</strain>
    </source>
</reference>
<dbReference type="AlphaFoldDB" id="A0A1E7JNX7"/>